<dbReference type="FunFam" id="2.40.10.10:FF:000054">
    <property type="entry name" value="Complement C1r subcomponent"/>
    <property type="match status" value="1"/>
</dbReference>
<dbReference type="InterPro" id="IPR009003">
    <property type="entry name" value="Peptidase_S1_PA"/>
</dbReference>
<dbReference type="PANTHER" id="PTHR24253:SF153">
    <property type="entry name" value="SERINE PROTEASE HEPSIN"/>
    <property type="match status" value="1"/>
</dbReference>
<keyword evidence="2" id="KW-0964">Secreted</keyword>
<keyword evidence="3" id="KW-0732">Signal</keyword>
<dbReference type="EMBL" id="JALLPJ020001295">
    <property type="protein sequence ID" value="KAL3771037.1"/>
    <property type="molecule type" value="Genomic_DNA"/>
</dbReference>
<evidence type="ECO:0000256" key="6">
    <source>
        <dbReference type="ARBA" id="ARBA00023180"/>
    </source>
</evidence>
<dbReference type="AlphaFoldDB" id="A0ABD3N8Z9"/>
<dbReference type="PROSITE" id="PS50240">
    <property type="entry name" value="TRYPSIN_DOM"/>
    <property type="match status" value="1"/>
</dbReference>
<keyword evidence="4" id="KW-0843">Virulence</keyword>
<gene>
    <name evidence="8" type="ORF">ACHAWO_013215</name>
</gene>
<evidence type="ECO:0000256" key="3">
    <source>
        <dbReference type="ARBA" id="ARBA00022729"/>
    </source>
</evidence>
<keyword evidence="5" id="KW-1015">Disulfide bond</keyword>
<feature type="domain" description="Peptidase S1" evidence="7">
    <location>
        <begin position="1"/>
        <end position="66"/>
    </location>
</feature>
<organism evidence="8 9">
    <name type="scientific">Cyclotella atomus</name>
    <dbReference type="NCBI Taxonomy" id="382360"/>
    <lineage>
        <taxon>Eukaryota</taxon>
        <taxon>Sar</taxon>
        <taxon>Stramenopiles</taxon>
        <taxon>Ochrophyta</taxon>
        <taxon>Bacillariophyta</taxon>
        <taxon>Coscinodiscophyceae</taxon>
        <taxon>Thalassiosirophycidae</taxon>
        <taxon>Stephanodiscales</taxon>
        <taxon>Stephanodiscaceae</taxon>
        <taxon>Cyclotella</taxon>
    </lineage>
</organism>
<accession>A0ABD3N8Z9</accession>
<evidence type="ECO:0000256" key="1">
    <source>
        <dbReference type="ARBA" id="ARBA00004613"/>
    </source>
</evidence>
<dbReference type="PANTHER" id="PTHR24253">
    <property type="entry name" value="TRANSMEMBRANE PROTEASE SERINE"/>
    <property type="match status" value="1"/>
</dbReference>
<protein>
    <recommendedName>
        <fullName evidence="7">Peptidase S1 domain-containing protein</fullName>
    </recommendedName>
</protein>
<dbReference type="InterPro" id="IPR043504">
    <property type="entry name" value="Peptidase_S1_PA_chymotrypsin"/>
</dbReference>
<dbReference type="Proteomes" id="UP001530400">
    <property type="component" value="Unassembled WGS sequence"/>
</dbReference>
<evidence type="ECO:0000313" key="8">
    <source>
        <dbReference type="EMBL" id="KAL3771037.1"/>
    </source>
</evidence>
<sequence>MVCAEAKNIDACGNDSGGPLVIRGESHDEDIQVGIVSWGYSCAHKDFPGVYTRVSSYYQWIREHVCSKSLHPPASFDCSSKHMTSEEDLNIEISLNDNDQDAEKIEIEIEFNDRQYLIEL</sequence>
<keyword evidence="9" id="KW-1185">Reference proteome</keyword>
<keyword evidence="6" id="KW-0325">Glycoprotein</keyword>
<evidence type="ECO:0000259" key="7">
    <source>
        <dbReference type="PROSITE" id="PS50240"/>
    </source>
</evidence>
<comment type="subcellular location">
    <subcellularLocation>
        <location evidence="1">Secreted</location>
    </subcellularLocation>
</comment>
<dbReference type="Pfam" id="PF00089">
    <property type="entry name" value="Trypsin"/>
    <property type="match status" value="1"/>
</dbReference>
<evidence type="ECO:0000256" key="2">
    <source>
        <dbReference type="ARBA" id="ARBA00022525"/>
    </source>
</evidence>
<proteinExistence type="predicted"/>
<evidence type="ECO:0000256" key="4">
    <source>
        <dbReference type="ARBA" id="ARBA00023026"/>
    </source>
</evidence>
<evidence type="ECO:0000256" key="5">
    <source>
        <dbReference type="ARBA" id="ARBA00023157"/>
    </source>
</evidence>
<evidence type="ECO:0000313" key="9">
    <source>
        <dbReference type="Proteomes" id="UP001530400"/>
    </source>
</evidence>
<dbReference type="GO" id="GO:0005576">
    <property type="term" value="C:extracellular region"/>
    <property type="evidence" value="ECO:0007669"/>
    <property type="project" value="UniProtKB-SubCell"/>
</dbReference>
<name>A0ABD3N8Z9_9STRA</name>
<dbReference type="InterPro" id="IPR001254">
    <property type="entry name" value="Trypsin_dom"/>
</dbReference>
<reference evidence="8 9" key="1">
    <citation type="submission" date="2024-10" db="EMBL/GenBank/DDBJ databases">
        <title>Updated reference genomes for cyclostephanoid diatoms.</title>
        <authorList>
            <person name="Roberts W.R."/>
            <person name="Alverson A.J."/>
        </authorList>
    </citation>
    <scope>NUCLEOTIDE SEQUENCE [LARGE SCALE GENOMIC DNA]</scope>
    <source>
        <strain evidence="8 9">AJA010-31</strain>
    </source>
</reference>
<comment type="caution">
    <text evidence="8">The sequence shown here is derived from an EMBL/GenBank/DDBJ whole genome shotgun (WGS) entry which is preliminary data.</text>
</comment>
<dbReference type="Gene3D" id="2.40.10.10">
    <property type="entry name" value="Trypsin-like serine proteases"/>
    <property type="match status" value="1"/>
</dbReference>
<dbReference type="SUPFAM" id="SSF50494">
    <property type="entry name" value="Trypsin-like serine proteases"/>
    <property type="match status" value="1"/>
</dbReference>